<dbReference type="GeneID" id="83197117"/>
<dbReference type="SUPFAM" id="SSF46785">
    <property type="entry name" value="Winged helix' DNA-binding domain"/>
    <property type="match status" value="1"/>
</dbReference>
<feature type="compositionally biased region" description="Polar residues" evidence="3">
    <location>
        <begin position="64"/>
        <end position="76"/>
    </location>
</feature>
<reference evidence="5" key="2">
    <citation type="journal article" date="2023" name="IMA Fungus">
        <title>Comparative genomic study of the Penicillium genus elucidates a diverse pangenome and 15 lateral gene transfer events.</title>
        <authorList>
            <person name="Petersen C."/>
            <person name="Sorensen T."/>
            <person name="Nielsen M.R."/>
            <person name="Sondergaard T.E."/>
            <person name="Sorensen J.L."/>
            <person name="Fitzpatrick D.A."/>
            <person name="Frisvad J.C."/>
            <person name="Nielsen K.L."/>
        </authorList>
    </citation>
    <scope>NUCLEOTIDE SEQUENCE</scope>
    <source>
        <strain evidence="5">IBT 19713</strain>
    </source>
</reference>
<evidence type="ECO:0000256" key="3">
    <source>
        <dbReference type="SAM" id="MobiDB-lite"/>
    </source>
</evidence>
<feature type="region of interest" description="Disordered" evidence="3">
    <location>
        <begin position="659"/>
        <end position="735"/>
    </location>
</feature>
<feature type="compositionally biased region" description="Low complexity" evidence="3">
    <location>
        <begin position="419"/>
        <end position="431"/>
    </location>
</feature>
<feature type="compositionally biased region" description="Low complexity" evidence="3">
    <location>
        <begin position="825"/>
        <end position="835"/>
    </location>
</feature>
<sequence length="967" mass="105315">MSSFSYAQAIKGSAAAAVPTKPATLENEKAELPVEEPSSTIPTESVAATATEAPQDTEKVTPPESKSSEFTTVTSKHTARSKAAHSRTSSPNVRSGNQSKEVASSNSPNGTHENATDKHAQSDAKTEKSDNGAENPKEKSGKDEKPEPPKELKAAPLPSVNIWQQRKEAQQAKSKATPTTATKAASGKSEDNQQENAKPKKKGDNDSSRSNKKGDNSKTKDVAPPPVEDATSWPTPEVAIGEEKKKAQEKTDKTEKQEKPQIRSHGKEKWIPVEHVPTAVFNTPLPTPGNRTGRKPARGGREGGRSAAHANGAPAEKSASGQSPHNQGPKQNPGERGRNDHGSHRAASLPAQARSSAGSDVTAPEGRKGQANERKGTRGPEETAPATNGKQVNGGENFARPQREGKQFPKSNDARINKAAQLGLDAQAAARANDRRFESGSKSADANREHFQEFARERGDSRSGRPGRGRGGAYSSFGGQNAQFGHPSNNSFVPNKSYGYQDRQRSQHAYMNGSQHGNRLPMRSPSLPASGNQYDVYQMPTNMTAMYNNYQPINGPMNAVPYQPYVEPYSVVHLLSTQLDYYFSVDNMCKDIYLRKQMDGQGFVPLGLFATFSRIRSLTEDFELLRHVSRHLRNAEYVIGEDSVDRLRPREWAQWVLPEDQRDPAPLKNGPAPSRISAKNENAAPNNHSESSVNGSMHPGSQIFIPNGVPSRAPRTPLSSAAPEFQPSGPPPAAATEILHVGHPQAFYPQFCASKGPRYQIPKSFIDNVIPASGLAPRRLRTPLCSTCGIANPHVNSDWYYRQNSNNRRPFRTSEQNKFQPSKASNESNTESNTNKRNARNPEPPAPFTCYPGLPFHLTPLGRSAIDDLITRHVYHGFNALMGYYEWALYSGRRIESSVLVDLIHMGLRPYYDAAASTLVQTAMSSGLMERHNRRRLLVASNATSRIVAMPSTNGSSAAACSAEIED</sequence>
<feature type="region of interest" description="Disordered" evidence="3">
    <location>
        <begin position="806"/>
        <end position="845"/>
    </location>
</feature>
<dbReference type="GO" id="GO:0003677">
    <property type="term" value="F:DNA binding"/>
    <property type="evidence" value="ECO:0007669"/>
    <property type="project" value="UniProtKB-KW"/>
</dbReference>
<proteinExistence type="predicted"/>
<feature type="compositionally biased region" description="Polar residues" evidence="3">
    <location>
        <begin position="806"/>
        <end position="824"/>
    </location>
</feature>
<dbReference type="AlphaFoldDB" id="A0A9W9U0I5"/>
<dbReference type="PANTHER" id="PTHR22792">
    <property type="entry name" value="LUPUS LA PROTEIN-RELATED"/>
    <property type="match status" value="1"/>
</dbReference>
<keyword evidence="1 2" id="KW-0694">RNA-binding</keyword>
<feature type="compositionally biased region" description="Polar residues" evidence="3">
    <location>
        <begin position="37"/>
        <end position="54"/>
    </location>
</feature>
<feature type="compositionally biased region" description="Basic and acidic residues" evidence="3">
    <location>
        <begin position="365"/>
        <end position="381"/>
    </location>
</feature>
<dbReference type="CDD" id="cd07323">
    <property type="entry name" value="LAM"/>
    <property type="match status" value="1"/>
</dbReference>
<feature type="region of interest" description="Disordered" evidence="3">
    <location>
        <begin position="1"/>
        <end position="473"/>
    </location>
</feature>
<dbReference type="InterPro" id="IPR045180">
    <property type="entry name" value="La_dom_prot"/>
</dbReference>
<evidence type="ECO:0000313" key="6">
    <source>
        <dbReference type="Proteomes" id="UP001150941"/>
    </source>
</evidence>
<feature type="compositionally biased region" description="Basic and acidic residues" evidence="3">
    <location>
        <begin position="241"/>
        <end position="272"/>
    </location>
</feature>
<dbReference type="PANTHER" id="PTHR22792:SF132">
    <property type="entry name" value="LA-RELATED PROTEIN 1"/>
    <property type="match status" value="1"/>
</dbReference>
<evidence type="ECO:0000313" key="5">
    <source>
        <dbReference type="EMBL" id="KAJ5249066.1"/>
    </source>
</evidence>
<dbReference type="PROSITE" id="PS50961">
    <property type="entry name" value="HTH_LA"/>
    <property type="match status" value="1"/>
</dbReference>
<dbReference type="InterPro" id="IPR036388">
    <property type="entry name" value="WH-like_DNA-bd_sf"/>
</dbReference>
<dbReference type="GO" id="GO:0010494">
    <property type="term" value="C:cytoplasmic stress granule"/>
    <property type="evidence" value="ECO:0007669"/>
    <property type="project" value="TreeGrafter"/>
</dbReference>
<feature type="compositionally biased region" description="Basic and acidic residues" evidence="3">
    <location>
        <begin position="432"/>
        <end position="463"/>
    </location>
</feature>
<feature type="compositionally biased region" description="Basic and acidic residues" evidence="3">
    <location>
        <begin position="401"/>
        <end position="416"/>
    </location>
</feature>
<protein>
    <submittedName>
        <fullName evidence="5">Winged helix-turn-helix transcription repressor DNA-binding</fullName>
    </submittedName>
</protein>
<dbReference type="InterPro" id="IPR006630">
    <property type="entry name" value="La_HTH"/>
</dbReference>
<organism evidence="5 6">
    <name type="scientific">Penicillium chermesinum</name>
    <dbReference type="NCBI Taxonomy" id="63820"/>
    <lineage>
        <taxon>Eukaryota</taxon>
        <taxon>Fungi</taxon>
        <taxon>Dikarya</taxon>
        <taxon>Ascomycota</taxon>
        <taxon>Pezizomycotina</taxon>
        <taxon>Eurotiomycetes</taxon>
        <taxon>Eurotiomycetidae</taxon>
        <taxon>Eurotiales</taxon>
        <taxon>Aspergillaceae</taxon>
        <taxon>Penicillium</taxon>
    </lineage>
</organism>
<dbReference type="Proteomes" id="UP001150941">
    <property type="component" value="Unassembled WGS sequence"/>
</dbReference>
<gene>
    <name evidence="5" type="ORF">N7468_000517</name>
</gene>
<dbReference type="OrthoDB" id="340227at2759"/>
<feature type="compositionally biased region" description="Basic and acidic residues" evidence="3">
    <location>
        <begin position="333"/>
        <end position="343"/>
    </location>
</feature>
<feature type="compositionally biased region" description="Basic and acidic residues" evidence="3">
    <location>
        <begin position="114"/>
        <end position="153"/>
    </location>
</feature>
<dbReference type="SMART" id="SM00715">
    <property type="entry name" value="LA"/>
    <property type="match status" value="1"/>
</dbReference>
<dbReference type="GO" id="GO:0003723">
    <property type="term" value="F:RNA binding"/>
    <property type="evidence" value="ECO:0007669"/>
    <property type="project" value="UniProtKB-UniRule"/>
</dbReference>
<name>A0A9W9U0I5_9EURO</name>
<feature type="compositionally biased region" description="Polar residues" evidence="3">
    <location>
        <begin position="319"/>
        <end position="330"/>
    </location>
</feature>
<accession>A0A9W9U0I5</accession>
<evidence type="ECO:0000259" key="4">
    <source>
        <dbReference type="PROSITE" id="PS50961"/>
    </source>
</evidence>
<dbReference type="GO" id="GO:0005829">
    <property type="term" value="C:cytosol"/>
    <property type="evidence" value="ECO:0007669"/>
    <property type="project" value="TreeGrafter"/>
</dbReference>
<evidence type="ECO:0000256" key="2">
    <source>
        <dbReference type="PROSITE-ProRule" id="PRU00332"/>
    </source>
</evidence>
<feature type="domain" description="HTH La-type RNA-binding" evidence="4">
    <location>
        <begin position="565"/>
        <end position="658"/>
    </location>
</feature>
<comment type="caution">
    <text evidence="5">The sequence shown here is derived from an EMBL/GenBank/DDBJ whole genome shotgun (WGS) entry which is preliminary data.</text>
</comment>
<evidence type="ECO:0000256" key="1">
    <source>
        <dbReference type="ARBA" id="ARBA00022884"/>
    </source>
</evidence>
<feature type="compositionally biased region" description="Polar residues" evidence="3">
    <location>
        <begin position="677"/>
        <end position="695"/>
    </location>
</feature>
<feature type="compositionally biased region" description="Basic and acidic residues" evidence="3">
    <location>
        <begin position="202"/>
        <end position="221"/>
    </location>
</feature>
<dbReference type="Gene3D" id="1.10.10.10">
    <property type="entry name" value="Winged helix-like DNA-binding domain superfamily/Winged helix DNA-binding domain"/>
    <property type="match status" value="1"/>
</dbReference>
<dbReference type="InterPro" id="IPR036390">
    <property type="entry name" value="WH_DNA-bd_sf"/>
</dbReference>
<keyword evidence="5" id="KW-0238">DNA-binding</keyword>
<dbReference type="RefSeq" id="XP_058335845.1">
    <property type="nucleotide sequence ID" value="XM_058469814.1"/>
</dbReference>
<keyword evidence="6" id="KW-1185">Reference proteome</keyword>
<dbReference type="EMBL" id="JAPQKS010000001">
    <property type="protein sequence ID" value="KAJ5249066.1"/>
    <property type="molecule type" value="Genomic_DNA"/>
</dbReference>
<dbReference type="Pfam" id="PF05383">
    <property type="entry name" value="La"/>
    <property type="match status" value="1"/>
</dbReference>
<feature type="compositionally biased region" description="Low complexity" evidence="3">
    <location>
        <begin position="172"/>
        <end position="187"/>
    </location>
</feature>
<reference evidence="5" key="1">
    <citation type="submission" date="2022-11" db="EMBL/GenBank/DDBJ databases">
        <authorList>
            <person name="Petersen C."/>
        </authorList>
    </citation>
    <scope>NUCLEOTIDE SEQUENCE</scope>
    <source>
        <strain evidence="5">IBT 19713</strain>
    </source>
</reference>
<feature type="compositionally biased region" description="Polar residues" evidence="3">
    <location>
        <begin position="86"/>
        <end position="113"/>
    </location>
</feature>
<dbReference type="GO" id="GO:0045727">
    <property type="term" value="P:positive regulation of translation"/>
    <property type="evidence" value="ECO:0007669"/>
    <property type="project" value="TreeGrafter"/>
</dbReference>